<evidence type="ECO:0000313" key="1">
    <source>
        <dbReference type="EMBL" id="OEK06090.1"/>
    </source>
</evidence>
<accession>A0A1E5T3Y4</accession>
<dbReference type="STRING" id="1849968.A8C32_18845"/>
<evidence type="ECO:0000313" key="2">
    <source>
        <dbReference type="Proteomes" id="UP000095713"/>
    </source>
</evidence>
<reference evidence="1 2" key="1">
    <citation type="submission" date="2016-05" db="EMBL/GenBank/DDBJ databases">
        <title>Draft Genome Sequence of Algibacter sp. Strain SK-16 Isolated from the Surface Water of Aburatsubo Inlet.</title>
        <authorList>
            <person name="Wong S.-K."/>
            <person name="Yoshizawa S."/>
            <person name="Nakajima Y."/>
            <person name="Ogura Y."/>
            <person name="Tetsuya H."/>
            <person name="Hamasaki K."/>
        </authorList>
    </citation>
    <scope>NUCLEOTIDE SEQUENCE [LARGE SCALE GENOMIC DNA]</scope>
    <source>
        <strain evidence="1 2">SK-16</strain>
    </source>
</reference>
<comment type="caution">
    <text evidence="1">The sequence shown here is derived from an EMBL/GenBank/DDBJ whole genome shotgun (WGS) entry which is preliminary data.</text>
</comment>
<proteinExistence type="predicted"/>
<dbReference type="EMBL" id="MDJD01000049">
    <property type="protein sequence ID" value="OEK06090.1"/>
    <property type="molecule type" value="Genomic_DNA"/>
</dbReference>
<sequence length="65" mass="7495">MNNIQNVLWGFDGVIFDSLGFIKENHNKYKLHIISWVFDDQAPSFLCKGIDILISSQHLNSKQCL</sequence>
<gene>
    <name evidence="1" type="ORF">A8C32_18845</name>
</gene>
<name>A0A1E5T3Y4_9FLAO</name>
<protein>
    <submittedName>
        <fullName evidence="1">Uncharacterized protein</fullName>
    </submittedName>
</protein>
<dbReference type="AlphaFoldDB" id="A0A1E5T3Y4"/>
<dbReference type="RefSeq" id="WP_069830980.1">
    <property type="nucleotide sequence ID" value="NZ_MDJD01000049.1"/>
</dbReference>
<keyword evidence="2" id="KW-1185">Reference proteome</keyword>
<organism evidence="1 2">
    <name type="scientific">Flavivirga aquatica</name>
    <dbReference type="NCBI Taxonomy" id="1849968"/>
    <lineage>
        <taxon>Bacteria</taxon>
        <taxon>Pseudomonadati</taxon>
        <taxon>Bacteroidota</taxon>
        <taxon>Flavobacteriia</taxon>
        <taxon>Flavobacteriales</taxon>
        <taxon>Flavobacteriaceae</taxon>
        <taxon>Flavivirga</taxon>
    </lineage>
</organism>
<dbReference type="Proteomes" id="UP000095713">
    <property type="component" value="Unassembled WGS sequence"/>
</dbReference>
<dbReference type="OrthoDB" id="9807630at2"/>